<evidence type="ECO:0000313" key="12">
    <source>
        <dbReference type="Proteomes" id="UP001500864"/>
    </source>
</evidence>
<keyword evidence="3 9" id="KW-0813">Transport</keyword>
<dbReference type="InterPro" id="IPR035906">
    <property type="entry name" value="MetI-like_sf"/>
</dbReference>
<dbReference type="EMBL" id="BAABIZ010000012">
    <property type="protein sequence ID" value="GAA5108805.1"/>
    <property type="molecule type" value="Genomic_DNA"/>
</dbReference>
<name>A0ABP9N3S8_9HYPH</name>
<keyword evidence="8 9" id="KW-0472">Membrane</keyword>
<dbReference type="CDD" id="cd06261">
    <property type="entry name" value="TM_PBP2"/>
    <property type="match status" value="1"/>
</dbReference>
<feature type="domain" description="ABC transmembrane type-1" evidence="10">
    <location>
        <begin position="26"/>
        <end position="223"/>
    </location>
</feature>
<dbReference type="Pfam" id="PF00528">
    <property type="entry name" value="BPD_transp_1"/>
    <property type="match status" value="1"/>
</dbReference>
<evidence type="ECO:0000313" key="11">
    <source>
        <dbReference type="EMBL" id="GAA5108805.1"/>
    </source>
</evidence>
<feature type="transmembrane region" description="Helical" evidence="9">
    <location>
        <begin position="97"/>
        <end position="119"/>
    </location>
</feature>
<dbReference type="PROSITE" id="PS50928">
    <property type="entry name" value="ABC_TM1"/>
    <property type="match status" value="1"/>
</dbReference>
<evidence type="ECO:0000256" key="9">
    <source>
        <dbReference type="RuleBase" id="RU363032"/>
    </source>
</evidence>
<dbReference type="InterPro" id="IPR010065">
    <property type="entry name" value="AA_ABC_transptr_permease_3TM"/>
</dbReference>
<comment type="subcellular location">
    <subcellularLocation>
        <location evidence="1">Cell inner membrane</location>
        <topology evidence="1">Multi-pass membrane protein</topology>
    </subcellularLocation>
    <subcellularLocation>
        <location evidence="9">Cell membrane</location>
        <topology evidence="9">Multi-pass membrane protein</topology>
    </subcellularLocation>
</comment>
<keyword evidence="6 9" id="KW-0812">Transmembrane</keyword>
<keyword evidence="4" id="KW-1003">Cell membrane</keyword>
<evidence type="ECO:0000256" key="3">
    <source>
        <dbReference type="ARBA" id="ARBA00022448"/>
    </source>
</evidence>
<comment type="similarity">
    <text evidence="2">Belongs to the binding-protein-dependent transport system permease family. HisMQ subfamily.</text>
</comment>
<evidence type="ECO:0000256" key="6">
    <source>
        <dbReference type="ARBA" id="ARBA00022692"/>
    </source>
</evidence>
<proteinExistence type="inferred from homology"/>
<sequence length="238" mass="27683">MIPEWLYFLFNPVLLDRYGLKFIDGFIVTFELVFIACSIGFVLGILIALARLSNNKFLQYFAHAYVYFFRGSPLLAQLFLFYYGLGSMHNFWQQIGLWWFFQNAWYCCLFIFALNSAAYQSEIFKGSFLSVTTGQREASKALGLSNSVTFFKIILPQAMIVALRPLGNEVILMIKSSAIASLITVYDLMGIAKLTYSRTFDLQVYVWAALIYLLIVEIIHRFIVFIEYRLTRYLRQIR</sequence>
<dbReference type="SUPFAM" id="SSF161098">
    <property type="entry name" value="MetI-like"/>
    <property type="match status" value="1"/>
</dbReference>
<comment type="caution">
    <text evidence="11">The sequence shown here is derived from an EMBL/GenBank/DDBJ whole genome shotgun (WGS) entry which is preliminary data.</text>
</comment>
<feature type="transmembrane region" description="Helical" evidence="9">
    <location>
        <begin position="170"/>
        <end position="192"/>
    </location>
</feature>
<keyword evidence="12" id="KW-1185">Reference proteome</keyword>
<dbReference type="RefSeq" id="WP_345116443.1">
    <property type="nucleotide sequence ID" value="NZ_BAABIZ010000012.1"/>
</dbReference>
<keyword evidence="7 9" id="KW-1133">Transmembrane helix</keyword>
<evidence type="ECO:0000256" key="4">
    <source>
        <dbReference type="ARBA" id="ARBA00022475"/>
    </source>
</evidence>
<dbReference type="NCBIfam" id="TIGR01726">
    <property type="entry name" value="HEQRo_perm_3TM"/>
    <property type="match status" value="1"/>
</dbReference>
<evidence type="ECO:0000256" key="1">
    <source>
        <dbReference type="ARBA" id="ARBA00004429"/>
    </source>
</evidence>
<keyword evidence="5" id="KW-0997">Cell inner membrane</keyword>
<reference evidence="12" key="1">
    <citation type="journal article" date="2019" name="Int. J. Syst. Evol. Microbiol.">
        <title>The Global Catalogue of Microorganisms (GCM) 10K type strain sequencing project: providing services to taxonomists for standard genome sequencing and annotation.</title>
        <authorList>
            <consortium name="The Broad Institute Genomics Platform"/>
            <consortium name="The Broad Institute Genome Sequencing Center for Infectious Disease"/>
            <person name="Wu L."/>
            <person name="Ma J."/>
        </authorList>
    </citation>
    <scope>NUCLEOTIDE SEQUENCE [LARGE SCALE GENOMIC DNA]</scope>
    <source>
        <strain evidence="12">JCM 17712</strain>
    </source>
</reference>
<evidence type="ECO:0000256" key="5">
    <source>
        <dbReference type="ARBA" id="ARBA00022519"/>
    </source>
</evidence>
<dbReference type="InterPro" id="IPR000515">
    <property type="entry name" value="MetI-like"/>
</dbReference>
<feature type="transmembrane region" description="Helical" evidence="9">
    <location>
        <begin position="64"/>
        <end position="85"/>
    </location>
</feature>
<gene>
    <name evidence="11" type="ORF">GCM10023261_11270</name>
</gene>
<evidence type="ECO:0000256" key="8">
    <source>
        <dbReference type="ARBA" id="ARBA00023136"/>
    </source>
</evidence>
<evidence type="ECO:0000256" key="2">
    <source>
        <dbReference type="ARBA" id="ARBA00010072"/>
    </source>
</evidence>
<organism evidence="11 12">
    <name type="scientific">Bartonella jaculi</name>
    <dbReference type="NCBI Taxonomy" id="686226"/>
    <lineage>
        <taxon>Bacteria</taxon>
        <taxon>Pseudomonadati</taxon>
        <taxon>Pseudomonadota</taxon>
        <taxon>Alphaproteobacteria</taxon>
        <taxon>Hyphomicrobiales</taxon>
        <taxon>Bartonellaceae</taxon>
        <taxon>Bartonella</taxon>
    </lineage>
</organism>
<protein>
    <submittedName>
        <fullName evidence="11">ABC transporter permease</fullName>
    </submittedName>
</protein>
<accession>A0ABP9N3S8</accession>
<dbReference type="Gene3D" id="1.10.3720.10">
    <property type="entry name" value="MetI-like"/>
    <property type="match status" value="1"/>
</dbReference>
<feature type="transmembrane region" description="Helical" evidence="9">
    <location>
        <begin position="26"/>
        <end position="52"/>
    </location>
</feature>
<evidence type="ECO:0000256" key="7">
    <source>
        <dbReference type="ARBA" id="ARBA00022989"/>
    </source>
</evidence>
<dbReference type="Proteomes" id="UP001500864">
    <property type="component" value="Unassembled WGS sequence"/>
</dbReference>
<dbReference type="InterPro" id="IPR043429">
    <property type="entry name" value="ArtM/GltK/GlnP/TcyL/YhdX-like"/>
</dbReference>
<feature type="transmembrane region" description="Helical" evidence="9">
    <location>
        <begin position="204"/>
        <end position="228"/>
    </location>
</feature>
<dbReference type="PANTHER" id="PTHR30614">
    <property type="entry name" value="MEMBRANE COMPONENT OF AMINO ACID ABC TRANSPORTER"/>
    <property type="match status" value="1"/>
</dbReference>
<evidence type="ECO:0000259" key="10">
    <source>
        <dbReference type="PROSITE" id="PS50928"/>
    </source>
</evidence>
<dbReference type="PANTHER" id="PTHR30614:SF10">
    <property type="entry name" value="ARGININE ABC TRANSPORTER PERMEASE PROTEIN ARTM"/>
    <property type="match status" value="1"/>
</dbReference>